<keyword evidence="5 7" id="KW-1133">Transmembrane helix</keyword>
<keyword evidence="2 7" id="KW-0813">Transport</keyword>
<reference evidence="10" key="1">
    <citation type="submission" date="2016-10" db="EMBL/GenBank/DDBJ databases">
        <authorList>
            <person name="Varghese N."/>
            <person name="Submissions S."/>
        </authorList>
    </citation>
    <scope>NUCLEOTIDE SEQUENCE [LARGE SCALE GENOMIC DNA]</scope>
    <source>
        <strain evidence="10">CGMCC 1.4250</strain>
    </source>
</reference>
<comment type="subcellular location">
    <subcellularLocation>
        <location evidence="1 7">Cell membrane</location>
        <topology evidence="1 7">Multi-pass membrane protein</topology>
    </subcellularLocation>
</comment>
<dbReference type="PANTHER" id="PTHR30193:SF37">
    <property type="entry name" value="INNER MEMBRANE ABC TRANSPORTER PERMEASE PROTEIN YCJO"/>
    <property type="match status" value="1"/>
</dbReference>
<dbReference type="Gene3D" id="1.10.3720.10">
    <property type="entry name" value="MetI-like"/>
    <property type="match status" value="1"/>
</dbReference>
<organism evidence="9 10">
    <name type="scientific">Gracilibacillus orientalis</name>
    <dbReference type="NCBI Taxonomy" id="334253"/>
    <lineage>
        <taxon>Bacteria</taxon>
        <taxon>Bacillati</taxon>
        <taxon>Bacillota</taxon>
        <taxon>Bacilli</taxon>
        <taxon>Bacillales</taxon>
        <taxon>Bacillaceae</taxon>
        <taxon>Gracilibacillus</taxon>
    </lineage>
</organism>
<gene>
    <name evidence="9" type="ORF">SAMN04487943_10157</name>
</gene>
<feature type="transmembrane region" description="Helical" evidence="7">
    <location>
        <begin position="208"/>
        <end position="236"/>
    </location>
</feature>
<feature type="transmembrane region" description="Helical" evidence="7">
    <location>
        <begin position="103"/>
        <end position="122"/>
    </location>
</feature>
<evidence type="ECO:0000313" key="9">
    <source>
        <dbReference type="EMBL" id="SFL34000.1"/>
    </source>
</evidence>
<evidence type="ECO:0000313" key="10">
    <source>
        <dbReference type="Proteomes" id="UP000198565"/>
    </source>
</evidence>
<dbReference type="AlphaFoldDB" id="A0A1I4GWS6"/>
<evidence type="ECO:0000256" key="6">
    <source>
        <dbReference type="ARBA" id="ARBA00023136"/>
    </source>
</evidence>
<feature type="transmembrane region" description="Helical" evidence="7">
    <location>
        <begin position="69"/>
        <end position="91"/>
    </location>
</feature>
<feature type="domain" description="ABC transmembrane type-1" evidence="8">
    <location>
        <begin position="65"/>
        <end position="277"/>
    </location>
</feature>
<dbReference type="GO" id="GO:0005886">
    <property type="term" value="C:plasma membrane"/>
    <property type="evidence" value="ECO:0007669"/>
    <property type="project" value="UniProtKB-SubCell"/>
</dbReference>
<dbReference type="InterPro" id="IPR035906">
    <property type="entry name" value="MetI-like_sf"/>
</dbReference>
<dbReference type="InterPro" id="IPR051393">
    <property type="entry name" value="ABC_transporter_permease"/>
</dbReference>
<evidence type="ECO:0000256" key="5">
    <source>
        <dbReference type="ARBA" id="ARBA00022989"/>
    </source>
</evidence>
<dbReference type="RefSeq" id="WP_217649286.1">
    <property type="nucleotide sequence ID" value="NZ_FOTR01000001.1"/>
</dbReference>
<evidence type="ECO:0000256" key="7">
    <source>
        <dbReference type="RuleBase" id="RU363032"/>
    </source>
</evidence>
<evidence type="ECO:0000259" key="8">
    <source>
        <dbReference type="PROSITE" id="PS50928"/>
    </source>
</evidence>
<protein>
    <submittedName>
        <fullName evidence="9">Carbohydrate ABC transporter membrane protein 1, CUT1 family</fullName>
    </submittedName>
</protein>
<keyword evidence="10" id="KW-1185">Reference proteome</keyword>
<dbReference type="STRING" id="334253.SAMN04487943_10157"/>
<evidence type="ECO:0000256" key="3">
    <source>
        <dbReference type="ARBA" id="ARBA00022475"/>
    </source>
</evidence>
<evidence type="ECO:0000256" key="2">
    <source>
        <dbReference type="ARBA" id="ARBA00022448"/>
    </source>
</evidence>
<dbReference type="Proteomes" id="UP000198565">
    <property type="component" value="Unassembled WGS sequence"/>
</dbReference>
<dbReference type="CDD" id="cd06261">
    <property type="entry name" value="TM_PBP2"/>
    <property type="match status" value="1"/>
</dbReference>
<evidence type="ECO:0000256" key="1">
    <source>
        <dbReference type="ARBA" id="ARBA00004651"/>
    </source>
</evidence>
<feature type="transmembrane region" description="Helical" evidence="7">
    <location>
        <begin position="256"/>
        <end position="276"/>
    </location>
</feature>
<evidence type="ECO:0000256" key="4">
    <source>
        <dbReference type="ARBA" id="ARBA00022692"/>
    </source>
</evidence>
<keyword evidence="3" id="KW-1003">Cell membrane</keyword>
<dbReference type="PROSITE" id="PS50928">
    <property type="entry name" value="ABC_TM1"/>
    <property type="match status" value="1"/>
</dbReference>
<dbReference type="Pfam" id="PF00528">
    <property type="entry name" value="BPD_transp_1"/>
    <property type="match status" value="1"/>
</dbReference>
<dbReference type="PANTHER" id="PTHR30193">
    <property type="entry name" value="ABC TRANSPORTER PERMEASE PROTEIN"/>
    <property type="match status" value="1"/>
</dbReference>
<accession>A0A1I4GWS6</accession>
<dbReference type="SUPFAM" id="SSF161098">
    <property type="entry name" value="MetI-like"/>
    <property type="match status" value="1"/>
</dbReference>
<comment type="similarity">
    <text evidence="7">Belongs to the binding-protein-dependent transport system permease family.</text>
</comment>
<dbReference type="InterPro" id="IPR000515">
    <property type="entry name" value="MetI-like"/>
</dbReference>
<sequence length="286" mass="32419">MKTRSWVPYAFLLPNMLIFGIFVGLPAIYGVYYSFTEWDGISSPVFIGLENFRHILTDPNFLDMLKRTFIYVVLVVPFTVISALGLAWLLTRKIKFANFFRTIFYLPVMISFIVIGLMWNWILQVDTGLINYLLSLISIDPINWLLDPVMANISVIIVTIWARVGFFMVIFIAGLQNISPTLYEAADIDGASDRVKFFKITFPMLKPITLLVIILSFIEFFKTFALVVSLTGGGPINSTKYYVQYTYDVGFNQGEFGVGSALSLILFIIMAVITLIQWKISDGGRV</sequence>
<dbReference type="EMBL" id="FOTR01000001">
    <property type="protein sequence ID" value="SFL34000.1"/>
    <property type="molecule type" value="Genomic_DNA"/>
</dbReference>
<proteinExistence type="inferred from homology"/>
<feature type="transmembrane region" description="Helical" evidence="7">
    <location>
        <begin position="153"/>
        <end position="175"/>
    </location>
</feature>
<feature type="transmembrane region" description="Helical" evidence="7">
    <location>
        <begin position="12"/>
        <end position="35"/>
    </location>
</feature>
<dbReference type="GO" id="GO:0055085">
    <property type="term" value="P:transmembrane transport"/>
    <property type="evidence" value="ECO:0007669"/>
    <property type="project" value="InterPro"/>
</dbReference>
<keyword evidence="4 7" id="KW-0812">Transmembrane</keyword>
<keyword evidence="6 7" id="KW-0472">Membrane</keyword>
<name>A0A1I4GWS6_9BACI</name>